<keyword evidence="6" id="KW-0812">Transmembrane</keyword>
<reference evidence="13 14" key="1">
    <citation type="submission" date="2021-08" db="EMBL/GenBank/DDBJ databases">
        <title>FDA dAtabase for Regulatory Grade micrObial Sequences (FDA-ARGOS): Supporting development and validation of Infectious Disease Dx tests.</title>
        <authorList>
            <person name="Sproer C."/>
            <person name="Gronow S."/>
            <person name="Severitt S."/>
            <person name="Schroder I."/>
            <person name="Tallon L."/>
            <person name="Sadzewicz L."/>
            <person name="Zhao X."/>
            <person name="Boylan J."/>
            <person name="Ott S."/>
            <person name="Bowen H."/>
            <person name="Vavikolanu K."/>
            <person name="Hazen T."/>
            <person name="Aluvathingal J."/>
            <person name="Nadendla S."/>
            <person name="Lowell S."/>
            <person name="Myers T."/>
            <person name="Yan Y."/>
            <person name="Sichtig H."/>
        </authorList>
    </citation>
    <scope>NUCLEOTIDE SEQUENCE [LARGE SCALE GENOMIC DNA]</scope>
    <source>
        <strain evidence="13 14">FDAARGOS_1460</strain>
    </source>
</reference>
<organism evidence="13 14">
    <name type="scientific">Anaerococcus murdochii</name>
    <dbReference type="NCBI Taxonomy" id="411577"/>
    <lineage>
        <taxon>Bacteria</taxon>
        <taxon>Bacillati</taxon>
        <taxon>Bacillota</taxon>
        <taxon>Tissierellia</taxon>
        <taxon>Tissierellales</taxon>
        <taxon>Peptoniphilaceae</taxon>
        <taxon>Anaerococcus</taxon>
    </lineage>
</organism>
<dbReference type="Pfam" id="PF00746">
    <property type="entry name" value="Gram_pos_anchor"/>
    <property type="match status" value="1"/>
</dbReference>
<dbReference type="InterPro" id="IPR032364">
    <property type="entry name" value="GramPos_pilinD1_N"/>
</dbReference>
<proteinExistence type="predicted"/>
<dbReference type="InterPro" id="IPR019931">
    <property type="entry name" value="LPXTG_anchor"/>
</dbReference>
<evidence type="ECO:0000256" key="6">
    <source>
        <dbReference type="SAM" id="Phobius"/>
    </source>
</evidence>
<keyword evidence="6" id="KW-1133">Transmembrane helix</keyword>
<keyword evidence="1" id="KW-0134">Cell wall</keyword>
<feature type="chain" id="PRO_5045914917" evidence="7">
    <location>
        <begin position="30"/>
        <end position="741"/>
    </location>
</feature>
<feature type="domain" description="Gram-positive pilin backbone subunit 3 Cna-B-like" evidence="11">
    <location>
        <begin position="419"/>
        <end position="526"/>
    </location>
</feature>
<dbReference type="Gene3D" id="2.60.40.740">
    <property type="match status" value="1"/>
</dbReference>
<dbReference type="InterPro" id="IPR032334">
    <property type="entry name" value="GramPos_pilinBB"/>
</dbReference>
<dbReference type="Pfam" id="PF17802">
    <property type="entry name" value="SpaA"/>
    <property type="match status" value="1"/>
</dbReference>
<evidence type="ECO:0000256" key="7">
    <source>
        <dbReference type="SAM" id="SignalP"/>
    </source>
</evidence>
<dbReference type="Gene3D" id="1.20.58.90">
    <property type="match status" value="1"/>
</dbReference>
<evidence type="ECO:0000259" key="11">
    <source>
        <dbReference type="Pfam" id="PF16570"/>
    </source>
</evidence>
<keyword evidence="4" id="KW-0572">Peptidoglycan-anchor</keyword>
<keyword evidence="3 7" id="KW-0732">Signal</keyword>
<keyword evidence="14" id="KW-1185">Reference proteome</keyword>
<feature type="signal peptide" evidence="7">
    <location>
        <begin position="1"/>
        <end position="29"/>
    </location>
</feature>
<feature type="transmembrane region" description="Helical" evidence="6">
    <location>
        <begin position="712"/>
        <end position="733"/>
    </location>
</feature>
<dbReference type="Proteomes" id="UP000734271">
    <property type="component" value="Unassembled WGS sequence"/>
</dbReference>
<feature type="domain" description="Gram-positive cocci surface proteins LPxTG" evidence="8">
    <location>
        <begin position="702"/>
        <end position="735"/>
    </location>
</feature>
<dbReference type="Pfam" id="PF16555">
    <property type="entry name" value="GramPos_pilinD1"/>
    <property type="match status" value="1"/>
</dbReference>
<evidence type="ECO:0000259" key="9">
    <source>
        <dbReference type="Pfam" id="PF16555"/>
    </source>
</evidence>
<dbReference type="NCBIfam" id="TIGR01167">
    <property type="entry name" value="LPXTG_anchor"/>
    <property type="match status" value="1"/>
</dbReference>
<evidence type="ECO:0000256" key="3">
    <source>
        <dbReference type="ARBA" id="ARBA00022729"/>
    </source>
</evidence>
<evidence type="ECO:0000259" key="10">
    <source>
        <dbReference type="Pfam" id="PF16569"/>
    </source>
</evidence>
<dbReference type="InterPro" id="IPR013783">
    <property type="entry name" value="Ig-like_fold"/>
</dbReference>
<evidence type="ECO:0000256" key="1">
    <source>
        <dbReference type="ARBA" id="ARBA00022512"/>
    </source>
</evidence>
<name>A0ABS7SX09_9FIRM</name>
<evidence type="ECO:0000313" key="13">
    <source>
        <dbReference type="EMBL" id="MBZ2386064.1"/>
    </source>
</evidence>
<feature type="domain" description="Gram-positive pilin subunit D1 N-terminal" evidence="9">
    <location>
        <begin position="32"/>
        <end position="190"/>
    </location>
</feature>
<feature type="domain" description="SpaA-like prealbumin fold" evidence="12">
    <location>
        <begin position="620"/>
        <end position="673"/>
    </location>
</feature>
<keyword evidence="6" id="KW-0472">Membrane</keyword>
<gene>
    <name evidence="13" type="ORF">K8P03_01925</name>
</gene>
<keyword evidence="5" id="KW-0175">Coiled coil</keyword>
<dbReference type="Gene3D" id="2.60.40.10">
    <property type="entry name" value="Immunoglobulins"/>
    <property type="match status" value="2"/>
</dbReference>
<evidence type="ECO:0000256" key="4">
    <source>
        <dbReference type="ARBA" id="ARBA00023088"/>
    </source>
</evidence>
<keyword evidence="2" id="KW-0964">Secreted</keyword>
<protein>
    <submittedName>
        <fullName evidence="13">SpaH/EbpB family LPXTG-anchored major pilin</fullName>
    </submittedName>
</protein>
<dbReference type="InterPro" id="IPR041033">
    <property type="entry name" value="SpaA_PFL_dom_1"/>
</dbReference>
<dbReference type="NCBIfam" id="NF033902">
    <property type="entry name" value="iso_D2_wall_anc"/>
    <property type="match status" value="1"/>
</dbReference>
<evidence type="ECO:0000259" key="12">
    <source>
        <dbReference type="Pfam" id="PF17802"/>
    </source>
</evidence>
<dbReference type="InterPro" id="IPR032332">
    <property type="entry name" value="GramPos_pilinD3"/>
</dbReference>
<dbReference type="Pfam" id="PF16569">
    <property type="entry name" value="GramPos_pilinBB"/>
    <property type="match status" value="1"/>
</dbReference>
<comment type="caution">
    <text evidence="13">The sequence shown here is derived from an EMBL/GenBank/DDBJ whole genome shotgun (WGS) entry which is preliminary data.</text>
</comment>
<sequence length="741" mass="80642">MMKKKILSLLTAFAMVFGILVAPFTTASATDGTTNLTIHKIELDDFDGVTAKDHDGKELTQEKLEEYFNGKNPKGLPGVKFTYYKVNTAQLAKIEESNPQTPAQVQAIIDANETLFTENKIKVKGVETEATDKDGKVTLSNFADGTYYFVESEVPANHTGALAVPFKITLPIYDKTTAAKLSDVHIYPKNKLTEKTTDKKLDKDANTANKESHKVTVTQNGENEVYTLDKGAKVPYVVTTPIPAGSKEVMLAWSDRMSEGLTYNGDVAITATYGDKKEDLGLAKGDYTVEPSDNGFVLKLTDAGIKKVLEKTLNKGDGVKLIDGKTVYNKIADEAAQKVEFTLKYSATLNGLTGPVDPETNTVSFHYGNKPGYTPQPGDKNPIPEKNKTQIEVNKSFVGGDGTGTETWPANLTITLNLEKWDQATNTWKAETGAGSTLELTSSKTSGKFENLDKDAKYRVVEKEVTGWVANYSHDAQGKLIIKNKKNPNPNPITPPEVTVTSGGYRFVKTDDNNTNIARLVGGKFLIMKKDNKYLYYKTAEQLTAEQTALKKAEGELQTLVDEYNALSAENQKGQTGTEKKTAIDEKATEIAGLKKKASIQYEWKDGFGTKDNLSANLVVLTPNSQGFMEITGLDFGSYKLHEIVAPAGYGLPADGNKFDFTVDAKSYSDLKIMKTGSKEEDTTATIDSTTTDTTKAKRLVNKKVTIPQTGGIGSLIFIVAGLAIMAGAFVAYKKSQAVEA</sequence>
<evidence type="ECO:0000256" key="5">
    <source>
        <dbReference type="SAM" id="Coils"/>
    </source>
</evidence>
<evidence type="ECO:0000259" key="8">
    <source>
        <dbReference type="Pfam" id="PF00746"/>
    </source>
</evidence>
<evidence type="ECO:0000313" key="14">
    <source>
        <dbReference type="Proteomes" id="UP000734271"/>
    </source>
</evidence>
<dbReference type="Gene3D" id="2.60.40.1140">
    <property type="entry name" value="Collagen-binding surface protein Cna, B-type domain"/>
    <property type="match status" value="1"/>
</dbReference>
<dbReference type="InterPro" id="IPR048052">
    <property type="entry name" value="FM1-like"/>
</dbReference>
<accession>A0ABS7SX09</accession>
<evidence type="ECO:0000256" key="2">
    <source>
        <dbReference type="ARBA" id="ARBA00022525"/>
    </source>
</evidence>
<dbReference type="Pfam" id="PF16570">
    <property type="entry name" value="GramPos_pilinD3"/>
    <property type="match status" value="1"/>
</dbReference>
<feature type="coiled-coil region" evidence="5">
    <location>
        <begin position="543"/>
        <end position="570"/>
    </location>
</feature>
<feature type="domain" description="Gram-positive pilin backbone subunit 2 Cna-B-like" evidence="10">
    <location>
        <begin position="231"/>
        <end position="308"/>
    </location>
</feature>
<dbReference type="EMBL" id="JAIPME010000002">
    <property type="protein sequence ID" value="MBZ2386064.1"/>
    <property type="molecule type" value="Genomic_DNA"/>
</dbReference>